<dbReference type="PANTHER" id="PTHR30055:SF200">
    <property type="entry name" value="HTH-TYPE TRANSCRIPTIONAL REPRESSOR BDCR"/>
    <property type="match status" value="1"/>
</dbReference>
<dbReference type="Gene3D" id="1.10.357.10">
    <property type="entry name" value="Tetracycline Repressor, domain 2"/>
    <property type="match status" value="1"/>
</dbReference>
<dbReference type="SUPFAM" id="SSF46689">
    <property type="entry name" value="Homeodomain-like"/>
    <property type="match status" value="1"/>
</dbReference>
<dbReference type="GO" id="GO:0003700">
    <property type="term" value="F:DNA-binding transcription factor activity"/>
    <property type="evidence" value="ECO:0007669"/>
    <property type="project" value="TreeGrafter"/>
</dbReference>
<dbReference type="InterPro" id="IPR001647">
    <property type="entry name" value="HTH_TetR"/>
</dbReference>
<dbReference type="GO" id="GO:0000976">
    <property type="term" value="F:transcription cis-regulatory region binding"/>
    <property type="evidence" value="ECO:0007669"/>
    <property type="project" value="TreeGrafter"/>
</dbReference>
<dbReference type="InterPro" id="IPR036271">
    <property type="entry name" value="Tet_transcr_reg_TetR-rel_C_sf"/>
</dbReference>
<feature type="domain" description="HTH tetR-type" evidence="3">
    <location>
        <begin position="9"/>
        <end position="69"/>
    </location>
</feature>
<dbReference type="InterPro" id="IPR050109">
    <property type="entry name" value="HTH-type_TetR-like_transc_reg"/>
</dbReference>
<keyword evidence="1 2" id="KW-0238">DNA-binding</keyword>
<reference evidence="5" key="1">
    <citation type="submission" date="2016-10" db="EMBL/GenBank/DDBJ databases">
        <authorList>
            <person name="Varghese N."/>
            <person name="Submissions S."/>
        </authorList>
    </citation>
    <scope>NUCLEOTIDE SEQUENCE [LARGE SCALE GENOMIC DNA]</scope>
    <source>
        <strain evidence="5">CGMCC 4.6856</strain>
    </source>
</reference>
<dbReference type="STRING" id="1036181.SAMN05421756_102189"/>
<name>A0A1H9CFF2_9ACTN</name>
<proteinExistence type="predicted"/>
<evidence type="ECO:0000256" key="2">
    <source>
        <dbReference type="PROSITE-ProRule" id="PRU00335"/>
    </source>
</evidence>
<dbReference type="EMBL" id="FOFA01000002">
    <property type="protein sequence ID" value="SEP99889.1"/>
    <property type="molecule type" value="Genomic_DNA"/>
</dbReference>
<dbReference type="PRINTS" id="PR00455">
    <property type="entry name" value="HTHTETR"/>
</dbReference>
<protein>
    <submittedName>
        <fullName evidence="4">DNA-binding transcriptional regulator, AcrR family</fullName>
    </submittedName>
</protein>
<evidence type="ECO:0000313" key="5">
    <source>
        <dbReference type="Proteomes" id="UP000198504"/>
    </source>
</evidence>
<feature type="DNA-binding region" description="H-T-H motif" evidence="2">
    <location>
        <begin position="32"/>
        <end position="51"/>
    </location>
</feature>
<organism evidence="4 5">
    <name type="scientific">Microlunatus flavus</name>
    <dbReference type="NCBI Taxonomy" id="1036181"/>
    <lineage>
        <taxon>Bacteria</taxon>
        <taxon>Bacillati</taxon>
        <taxon>Actinomycetota</taxon>
        <taxon>Actinomycetes</taxon>
        <taxon>Propionibacteriales</taxon>
        <taxon>Propionibacteriaceae</taxon>
        <taxon>Microlunatus</taxon>
    </lineage>
</organism>
<dbReference type="InterPro" id="IPR009057">
    <property type="entry name" value="Homeodomain-like_sf"/>
</dbReference>
<sequence length="212" mass="22981">MQERGGPASPARERILVTADRLFYGTGIRAVGVERVITEAGVARMTFFRHFPSKDDLVVAFLARRVGTAQEALARVRAEHPGEPRRVLEHFAAQVSDEAGVAEFRGCEFVNTAAEFYDSTHPVRRVVADHRAWITERLAEALTGLGHPAPRRTAELLLMLRTGFIVASSLEGLTSGDAEFERAWWLLVGDPPDGDAGTSCEPAQAGENSAGG</sequence>
<dbReference type="PROSITE" id="PS50977">
    <property type="entry name" value="HTH_TETR_2"/>
    <property type="match status" value="1"/>
</dbReference>
<evidence type="ECO:0000259" key="3">
    <source>
        <dbReference type="PROSITE" id="PS50977"/>
    </source>
</evidence>
<dbReference type="Proteomes" id="UP000198504">
    <property type="component" value="Unassembled WGS sequence"/>
</dbReference>
<dbReference type="SUPFAM" id="SSF48498">
    <property type="entry name" value="Tetracyclin repressor-like, C-terminal domain"/>
    <property type="match status" value="1"/>
</dbReference>
<evidence type="ECO:0000313" key="4">
    <source>
        <dbReference type="EMBL" id="SEP99889.1"/>
    </source>
</evidence>
<gene>
    <name evidence="4" type="ORF">SAMN05421756_102189</name>
</gene>
<dbReference type="AlphaFoldDB" id="A0A1H9CFF2"/>
<evidence type="ECO:0000256" key="1">
    <source>
        <dbReference type="ARBA" id="ARBA00023125"/>
    </source>
</evidence>
<keyword evidence="5" id="KW-1185">Reference proteome</keyword>
<dbReference type="Pfam" id="PF00440">
    <property type="entry name" value="TetR_N"/>
    <property type="match status" value="1"/>
</dbReference>
<accession>A0A1H9CFF2</accession>
<dbReference type="PANTHER" id="PTHR30055">
    <property type="entry name" value="HTH-TYPE TRANSCRIPTIONAL REGULATOR RUTR"/>
    <property type="match status" value="1"/>
</dbReference>